<dbReference type="InterPro" id="IPR050879">
    <property type="entry name" value="Acyltransferase_3"/>
</dbReference>
<dbReference type="GeneID" id="95619414"/>
<reference evidence="4 5" key="1">
    <citation type="submission" date="2018-11" db="EMBL/GenBank/DDBJ databases">
        <title>Whole genome sequence of Streptomyces chrestomyceticus NBRC 13444(T).</title>
        <authorList>
            <person name="Komaki H."/>
            <person name="Tamura T."/>
        </authorList>
    </citation>
    <scope>NUCLEOTIDE SEQUENCE [LARGE SCALE GENOMIC DNA]</scope>
    <source>
        <strain evidence="4 5">NBRC 13444</strain>
    </source>
</reference>
<proteinExistence type="predicted"/>
<feature type="transmembrane region" description="Helical" evidence="2">
    <location>
        <begin position="58"/>
        <end position="78"/>
    </location>
</feature>
<comment type="caution">
    <text evidence="4">The sequence shown here is derived from an EMBL/GenBank/DDBJ whole genome shotgun (WGS) entry which is preliminary data.</text>
</comment>
<protein>
    <submittedName>
        <fullName evidence="4">Acyltransferase</fullName>
    </submittedName>
</protein>
<dbReference type="PANTHER" id="PTHR23028">
    <property type="entry name" value="ACETYLTRANSFERASE"/>
    <property type="match status" value="1"/>
</dbReference>
<keyword evidence="2" id="KW-0812">Transmembrane</keyword>
<dbReference type="GO" id="GO:0016020">
    <property type="term" value="C:membrane"/>
    <property type="evidence" value="ECO:0007669"/>
    <property type="project" value="TreeGrafter"/>
</dbReference>
<dbReference type="InterPro" id="IPR002656">
    <property type="entry name" value="Acyl_transf_3_dom"/>
</dbReference>
<evidence type="ECO:0000313" key="4">
    <source>
        <dbReference type="EMBL" id="GCD32614.1"/>
    </source>
</evidence>
<feature type="region of interest" description="Disordered" evidence="1">
    <location>
        <begin position="1"/>
        <end position="30"/>
    </location>
</feature>
<feature type="transmembrane region" description="Helical" evidence="2">
    <location>
        <begin position="321"/>
        <end position="338"/>
    </location>
</feature>
<gene>
    <name evidence="4" type="ORF">OEIGOIKO_00331</name>
</gene>
<sequence>MPTSVAAPPSPPSSPLPSRRHGRPGPRATGRHIAPLGGLRGLAVLGVLFFHAGHFGGGFLGVDLFFVLSGFLITGLLLKEAADRNGTVGLAAFWERRVRRLLPALTVMIVAVLLLVGAAGPSYLLGFALEDGPWAALQATNWHFISDQVGYWNDGDTRVFSHLWSIGVEWQFYVVWPVVVAVLARRRATRRLVPVVAAAGAVVSLVVMIVLAHGPDTTRVYEGTDTRAFSLLLGALMATDPVRGLLSRTPGRLANCLCAALVCGLGVYWCLTGGPSDPFLFRGGLFLHALAAALLIALLAHTPAGPVGRLLGSRPLRELGAVSYSLYLWHWPIYLLLSKDVLGFGGWARTAVLLAVSLAAGWLSKVLVEDPVRFKARWARGRTGAACLAAALAAVAGVCLLVPAPAPGADTVDLTQLTAASG</sequence>
<dbReference type="AlphaFoldDB" id="A0A7U9KNR6"/>
<dbReference type="GO" id="GO:0009103">
    <property type="term" value="P:lipopolysaccharide biosynthetic process"/>
    <property type="evidence" value="ECO:0007669"/>
    <property type="project" value="TreeGrafter"/>
</dbReference>
<evidence type="ECO:0000256" key="2">
    <source>
        <dbReference type="SAM" id="Phobius"/>
    </source>
</evidence>
<feature type="transmembrane region" description="Helical" evidence="2">
    <location>
        <begin position="195"/>
        <end position="214"/>
    </location>
</feature>
<dbReference type="Proteomes" id="UP000287830">
    <property type="component" value="Unassembled WGS sequence"/>
</dbReference>
<dbReference type="Pfam" id="PF01757">
    <property type="entry name" value="Acyl_transf_3"/>
    <property type="match status" value="1"/>
</dbReference>
<evidence type="ECO:0000259" key="3">
    <source>
        <dbReference type="Pfam" id="PF01757"/>
    </source>
</evidence>
<feature type="transmembrane region" description="Helical" evidence="2">
    <location>
        <begin position="101"/>
        <end position="124"/>
    </location>
</feature>
<dbReference type="EMBL" id="BHZC01000001">
    <property type="protein sequence ID" value="GCD32614.1"/>
    <property type="molecule type" value="Genomic_DNA"/>
</dbReference>
<keyword evidence="2" id="KW-0472">Membrane</keyword>
<feature type="domain" description="Acyltransferase 3" evidence="3">
    <location>
        <begin position="38"/>
        <end position="363"/>
    </location>
</feature>
<organism evidence="4 5">
    <name type="scientific">Streptomyces chrestomyceticus JCM 4735</name>
    <dbReference type="NCBI Taxonomy" id="1306181"/>
    <lineage>
        <taxon>Bacteria</taxon>
        <taxon>Bacillati</taxon>
        <taxon>Actinomycetota</taxon>
        <taxon>Actinomycetes</taxon>
        <taxon>Kitasatosporales</taxon>
        <taxon>Streptomycetaceae</taxon>
        <taxon>Streptomyces</taxon>
    </lineage>
</organism>
<keyword evidence="2" id="KW-1133">Transmembrane helix</keyword>
<feature type="transmembrane region" description="Helical" evidence="2">
    <location>
        <begin position="384"/>
        <end position="404"/>
    </location>
</feature>
<dbReference type="RefSeq" id="WP_125043206.1">
    <property type="nucleotide sequence ID" value="NZ_BHZC01000001.1"/>
</dbReference>
<feature type="transmembrane region" description="Helical" evidence="2">
    <location>
        <begin position="162"/>
        <end position="183"/>
    </location>
</feature>
<keyword evidence="4" id="KW-0808">Transferase</keyword>
<feature type="transmembrane region" description="Helical" evidence="2">
    <location>
        <begin position="226"/>
        <end position="246"/>
    </location>
</feature>
<accession>A0A7U9KNR6</accession>
<dbReference type="OrthoDB" id="3404679at2"/>
<feature type="transmembrane region" description="Helical" evidence="2">
    <location>
        <begin position="253"/>
        <end position="274"/>
    </location>
</feature>
<name>A0A7U9KNR6_9ACTN</name>
<feature type="transmembrane region" description="Helical" evidence="2">
    <location>
        <begin position="344"/>
        <end position="363"/>
    </location>
</feature>
<dbReference type="PANTHER" id="PTHR23028:SF53">
    <property type="entry name" value="ACYL_TRANSF_3 DOMAIN-CONTAINING PROTEIN"/>
    <property type="match status" value="1"/>
</dbReference>
<evidence type="ECO:0000256" key="1">
    <source>
        <dbReference type="SAM" id="MobiDB-lite"/>
    </source>
</evidence>
<dbReference type="GO" id="GO:0016747">
    <property type="term" value="F:acyltransferase activity, transferring groups other than amino-acyl groups"/>
    <property type="evidence" value="ECO:0007669"/>
    <property type="project" value="InterPro"/>
</dbReference>
<keyword evidence="4" id="KW-0012">Acyltransferase</keyword>
<evidence type="ECO:0000313" key="5">
    <source>
        <dbReference type="Proteomes" id="UP000287830"/>
    </source>
</evidence>